<keyword evidence="2" id="KW-0328">Glycosyltransferase</keyword>
<feature type="region of interest" description="Disordered" evidence="6">
    <location>
        <begin position="30"/>
        <end position="57"/>
    </location>
</feature>
<feature type="compositionally biased region" description="Basic and acidic residues" evidence="6">
    <location>
        <begin position="48"/>
        <end position="57"/>
    </location>
</feature>
<gene>
    <name evidence="8" type="ORF">MGAL_10B037855</name>
</gene>
<dbReference type="SUPFAM" id="SSF52949">
    <property type="entry name" value="Macro domain-like"/>
    <property type="match status" value="1"/>
</dbReference>
<proteinExistence type="predicted"/>
<accession>A0A8B6HPW6</accession>
<dbReference type="EMBL" id="UYJE01010420">
    <property type="protein sequence ID" value="VDI83029.1"/>
    <property type="molecule type" value="Genomic_DNA"/>
</dbReference>
<dbReference type="OrthoDB" id="6133115at2759"/>
<evidence type="ECO:0000313" key="8">
    <source>
        <dbReference type="EMBL" id="VDI83029.1"/>
    </source>
</evidence>
<dbReference type="PANTHER" id="PTHR14453">
    <property type="entry name" value="PARP/ZINC FINGER CCCH TYPE DOMAIN CONTAINING PROTEIN"/>
    <property type="match status" value="1"/>
</dbReference>
<evidence type="ECO:0000256" key="6">
    <source>
        <dbReference type="SAM" id="MobiDB-lite"/>
    </source>
</evidence>
<evidence type="ECO:0000313" key="9">
    <source>
        <dbReference type="Proteomes" id="UP000596742"/>
    </source>
</evidence>
<dbReference type="GO" id="GO:0003950">
    <property type="term" value="F:NAD+ poly-ADP-ribosyltransferase activity"/>
    <property type="evidence" value="ECO:0007669"/>
    <property type="project" value="TreeGrafter"/>
</dbReference>
<dbReference type="PANTHER" id="PTHR14453:SF102">
    <property type="entry name" value="PROTEIN MONO-ADP-RIBOSYLTRANSFERASE PARP14-LIKE"/>
    <property type="match status" value="1"/>
</dbReference>
<evidence type="ECO:0000256" key="4">
    <source>
        <dbReference type="ARBA" id="ARBA00023027"/>
    </source>
</evidence>
<dbReference type="Gene3D" id="3.40.220.10">
    <property type="entry name" value="Leucine Aminopeptidase, subunit E, domain 1"/>
    <property type="match status" value="1"/>
</dbReference>
<dbReference type="AlphaFoldDB" id="A0A8B6HPW6"/>
<reference evidence="8" key="1">
    <citation type="submission" date="2018-11" db="EMBL/GenBank/DDBJ databases">
        <authorList>
            <person name="Alioto T."/>
            <person name="Alioto T."/>
        </authorList>
    </citation>
    <scope>NUCLEOTIDE SEQUENCE</scope>
</reference>
<comment type="caution">
    <text evidence="8">The sequence shown here is derived from an EMBL/GenBank/DDBJ whole genome shotgun (WGS) entry which is preliminary data.</text>
</comment>
<feature type="region of interest" description="Disordered" evidence="6">
    <location>
        <begin position="237"/>
        <end position="319"/>
    </location>
</feature>
<dbReference type="GO" id="GO:0010629">
    <property type="term" value="P:negative regulation of gene expression"/>
    <property type="evidence" value="ECO:0007669"/>
    <property type="project" value="TreeGrafter"/>
</dbReference>
<dbReference type="GO" id="GO:0005737">
    <property type="term" value="C:cytoplasm"/>
    <property type="evidence" value="ECO:0007669"/>
    <property type="project" value="TreeGrafter"/>
</dbReference>
<evidence type="ECO:0000259" key="7">
    <source>
        <dbReference type="PROSITE" id="PS51154"/>
    </source>
</evidence>
<feature type="compositionally biased region" description="Polar residues" evidence="6">
    <location>
        <begin position="267"/>
        <end position="283"/>
    </location>
</feature>
<dbReference type="GO" id="GO:1990404">
    <property type="term" value="F:NAD+-protein mono-ADP-ribosyltransferase activity"/>
    <property type="evidence" value="ECO:0007669"/>
    <property type="project" value="TreeGrafter"/>
</dbReference>
<dbReference type="PROSITE" id="PS51154">
    <property type="entry name" value="MACRO"/>
    <property type="match status" value="1"/>
</dbReference>
<keyword evidence="5" id="KW-0539">Nucleus</keyword>
<dbReference type="Pfam" id="PF01661">
    <property type="entry name" value="Macro"/>
    <property type="match status" value="1"/>
</dbReference>
<dbReference type="InterPro" id="IPR043472">
    <property type="entry name" value="Macro_dom-like"/>
</dbReference>
<evidence type="ECO:0000256" key="2">
    <source>
        <dbReference type="ARBA" id="ARBA00022676"/>
    </source>
</evidence>
<comment type="subcellular location">
    <subcellularLocation>
        <location evidence="1">Nucleus</location>
    </subcellularLocation>
</comment>
<protein>
    <recommendedName>
        <fullName evidence="7">Macro domain-containing protein</fullName>
    </recommendedName>
</protein>
<sequence length="1000" mass="112595">MAGKGQPFTPPVAKIGLPDTAMQGIATNRAHSGKKHAPGVPAVQKGQKGNDGKEERLTKAGIEFRRKKFECLAKTGFFAKDIPKSVQVEILNEVIQLKGPDPTAVKLAKDRIKQGFQDIKSKSINITNNQTKILTMNHALNFIDHSLNIPKMCVSWEVVTVADQDKLIVFSFHEKEAKEMSGKIMACIAEETVSPNDSELPWFKDFYEKEQSRIITESAKNGKIKVYMTTDLRKTYFDVKRPPKSPQNKAAGGSPLLNEASGVQMDPTRNQQTGAGTSDNHQSPRNKDTNKHGKEIEVEECGKAKESTPNSKKDKQSFEDKVDLNNQQIAYLDIHLSDKLLSICKKVEHTMISKQIVLRGKQKHVDSVKKEIVALLESISIVSEQVYCGKVTIPKNFMDDTVQPFAKVKKCEVKVIKCKKPVLQSGLVICTESPKMQVLCLKGPLYLADVDAMLCPVTEQLEPIGKSAIFVNAGLDNSSKQNFLKKPGAKCNAGDMIPLYETGNLDCSCVYLSVQDQTNKGVVSEPALQKLAQRIIDHLQKNGYQSLGLDLDYDDKPAWRTFSFSLVSHLWRCSAGLRFPILMCCYAENDELFENLDDYLVNTVQIDKSLNPVLLTHLEGKASTESVIKIVVEKGSIIDYDNKVDIIVNSVGASLKLQNGYVSKQLVGKGGPSIQQECDKDHKKGIDIGDLAVTNAGKLKCKKIFHVALYTRWIASGNLSIKILKSIIIRCLKEAEIRMLSSIAFPALGTGTLGYPPCLVAKTMFEAVYDFKKSKSLEYLRDVYFVLYEDKDLELFRDVDQWMKTGEKVDLDLPPKHVLYLEEDLETRIVVSDRDYYRRLHFKELRIVFSEKDDSDKDRQKLEWDVKLGTYTTAVKAQWTDDGIQDSFKSIIKLIKDNRFHVVDIILPSKALEVPLERQLYILIDELKKHSSKIDKINNKNKGKNVLPEINYISIVRVFVPAEEYSGFEKECTDQYGNVVLGLKPFLKNVCFFERRMFMC</sequence>
<dbReference type="Proteomes" id="UP000596742">
    <property type="component" value="Unassembled WGS sequence"/>
</dbReference>
<organism evidence="8 9">
    <name type="scientific">Mytilus galloprovincialis</name>
    <name type="common">Mediterranean mussel</name>
    <dbReference type="NCBI Taxonomy" id="29158"/>
    <lineage>
        <taxon>Eukaryota</taxon>
        <taxon>Metazoa</taxon>
        <taxon>Spiralia</taxon>
        <taxon>Lophotrochozoa</taxon>
        <taxon>Mollusca</taxon>
        <taxon>Bivalvia</taxon>
        <taxon>Autobranchia</taxon>
        <taxon>Pteriomorphia</taxon>
        <taxon>Mytilida</taxon>
        <taxon>Mytiloidea</taxon>
        <taxon>Mytilidae</taxon>
        <taxon>Mytilinae</taxon>
        <taxon>Mytilus</taxon>
    </lineage>
</organism>
<dbReference type="InterPro" id="IPR052056">
    <property type="entry name" value="Mono-ARTD/PARP"/>
</dbReference>
<dbReference type="GO" id="GO:0005634">
    <property type="term" value="C:nucleus"/>
    <property type="evidence" value="ECO:0007669"/>
    <property type="project" value="UniProtKB-SubCell"/>
</dbReference>
<dbReference type="GO" id="GO:0070212">
    <property type="term" value="P:protein poly-ADP-ribosylation"/>
    <property type="evidence" value="ECO:0007669"/>
    <property type="project" value="TreeGrafter"/>
</dbReference>
<name>A0A8B6HPW6_MYTGA</name>
<dbReference type="InterPro" id="IPR002589">
    <property type="entry name" value="Macro_dom"/>
</dbReference>
<feature type="compositionally biased region" description="Basic and acidic residues" evidence="6">
    <location>
        <begin position="285"/>
        <end position="319"/>
    </location>
</feature>
<evidence type="ECO:0000256" key="5">
    <source>
        <dbReference type="ARBA" id="ARBA00023242"/>
    </source>
</evidence>
<feature type="domain" description="Macro" evidence="7">
    <location>
        <begin position="617"/>
        <end position="804"/>
    </location>
</feature>
<dbReference type="SMART" id="SM00506">
    <property type="entry name" value="A1pp"/>
    <property type="match status" value="1"/>
</dbReference>
<keyword evidence="9" id="KW-1185">Reference proteome</keyword>
<evidence type="ECO:0000256" key="3">
    <source>
        <dbReference type="ARBA" id="ARBA00022679"/>
    </source>
</evidence>
<evidence type="ECO:0000256" key="1">
    <source>
        <dbReference type="ARBA" id="ARBA00004123"/>
    </source>
</evidence>
<keyword evidence="4" id="KW-0520">NAD</keyword>
<dbReference type="GO" id="GO:0003714">
    <property type="term" value="F:transcription corepressor activity"/>
    <property type="evidence" value="ECO:0007669"/>
    <property type="project" value="TreeGrafter"/>
</dbReference>
<keyword evidence="3" id="KW-0808">Transferase</keyword>